<keyword evidence="8" id="KW-1185">Reference proteome</keyword>
<evidence type="ECO:0000313" key="8">
    <source>
        <dbReference type="Proteomes" id="UP000018721"/>
    </source>
</evidence>
<feature type="region of interest" description="Disordered" evidence="6">
    <location>
        <begin position="471"/>
        <end position="493"/>
    </location>
</feature>
<reference evidence="7 8" key="1">
    <citation type="submission" date="2013-11" db="EMBL/GenBank/DDBJ databases">
        <title>The Genome Sequence of Phytophthora parasitica P1569.</title>
        <authorList>
            <consortium name="The Broad Institute Genomics Platform"/>
            <person name="Russ C."/>
            <person name="Tyler B."/>
            <person name="Panabieres F."/>
            <person name="Shan W."/>
            <person name="Tripathy S."/>
            <person name="Grunwald N."/>
            <person name="Machado M."/>
            <person name="Johnson C.S."/>
            <person name="Arredondo F."/>
            <person name="Hong C."/>
            <person name="Coffey M."/>
            <person name="Young S.K."/>
            <person name="Zeng Q."/>
            <person name="Gargeya S."/>
            <person name="Fitzgerald M."/>
            <person name="Abouelleil A."/>
            <person name="Alvarado L."/>
            <person name="Chapman S.B."/>
            <person name="Gainer-Dewar J."/>
            <person name="Goldberg J."/>
            <person name="Griggs A."/>
            <person name="Gujja S."/>
            <person name="Hansen M."/>
            <person name="Howarth C."/>
            <person name="Imamovic A."/>
            <person name="Ireland A."/>
            <person name="Larimer J."/>
            <person name="McCowan C."/>
            <person name="Murphy C."/>
            <person name="Pearson M."/>
            <person name="Poon T.W."/>
            <person name="Priest M."/>
            <person name="Roberts A."/>
            <person name="Saif S."/>
            <person name="Shea T."/>
            <person name="Sykes S."/>
            <person name="Wortman J."/>
            <person name="Nusbaum C."/>
            <person name="Birren B."/>
        </authorList>
    </citation>
    <scope>NUCLEOTIDE SEQUENCE [LARGE SCALE GENOMIC DNA]</scope>
    <source>
        <strain evidence="7 8">P1569</strain>
    </source>
</reference>
<evidence type="ECO:0000256" key="5">
    <source>
        <dbReference type="SAM" id="Coils"/>
    </source>
</evidence>
<feature type="compositionally biased region" description="Polar residues" evidence="6">
    <location>
        <begin position="562"/>
        <end position="576"/>
    </location>
</feature>
<evidence type="ECO:0000256" key="2">
    <source>
        <dbReference type="ARBA" id="ARBA00023125"/>
    </source>
</evidence>
<feature type="region of interest" description="Disordered" evidence="6">
    <location>
        <begin position="1"/>
        <end position="38"/>
    </location>
</feature>
<dbReference type="AlphaFoldDB" id="V9FHU1"/>
<keyword evidence="4" id="KW-0539">Nucleus</keyword>
<keyword evidence="3" id="KW-0804">Transcription</keyword>
<dbReference type="HOGENOM" id="CLU_017296_0_0_1"/>
<keyword evidence="2" id="KW-0238">DNA-binding</keyword>
<dbReference type="OrthoDB" id="107380at2759"/>
<dbReference type="Proteomes" id="UP000018721">
    <property type="component" value="Unassembled WGS sequence"/>
</dbReference>
<evidence type="ECO:0000256" key="6">
    <source>
        <dbReference type="SAM" id="MobiDB-lite"/>
    </source>
</evidence>
<gene>
    <name evidence="7" type="ORF">F443_06092</name>
</gene>
<dbReference type="CDD" id="cd14686">
    <property type="entry name" value="bZIP"/>
    <property type="match status" value="2"/>
</dbReference>
<evidence type="ECO:0008006" key="9">
    <source>
        <dbReference type="Google" id="ProtNLM"/>
    </source>
</evidence>
<sequence>MVLPLDEPGSSTNAALGVNDTVDFEAQQGPASQMDDADLTFLSELLSQDPNIPNVTAPMMNSVPSPSSSNHSMDMSSDSAGSAKSPEDLNDSSGSERKRKLVSSPDSADDGSLTEDRNERRRMLSAKNARLYRSRKKNELVTLREQVYRLEDQLKALRLKHHVLRADSAVACWEEKAIAQRLRRRQAEELNEQLKQALFTHTGVVRDLRSIFTESAPPSTALNMRHYLHMYTHLRKDPQLRARDLEAVGTAVKIDRAMQVVLRETSTIPVTTAPEILFQELDLGTEGLGKTSTAVYAFNTRNASKAFDVACKAILSTCGVWPDHSRIESSMKFVEVPPTEFNVQYGITKHSYQHNVTKARASTEARDLYYSRMIGSCGVLVWDFVDDDDLYPLKCSTFIKRNTVGALVLRPEMCSDGVERMVCRNICTDMQIPVNSPKPPLNVAEFALLEDMMLYESIKEGATDWQDTVAMENTGDNSGRRTAPSLTSGPQNPAPVELGWLDADFLVPGEMELQAGTLVDETLQLNACGVVGYCSESVDDLDMNFMSDLLQSESISRVEFLPTSNECGDSSPTDSLSRPKRALSSPSTSEIAEAEPEREQDRPLIDRNARRRAQLASSARRLRCRKKGERMTLKTEANFLEQQLQTLRSKHKQMRANNAIAAWEERAIAQRHKRRQAEKTNEQLRHALFLQSGFVRNLRSMFCDAMPTSIELNMRNFLHTPTRLLKDQHSRVRNLESICTDAKLDMAKQIIMEETGGIKPFITPHIACQQIDLGRDGFGMTTVAVYAL</sequence>
<evidence type="ECO:0000256" key="3">
    <source>
        <dbReference type="ARBA" id="ARBA00023163"/>
    </source>
</evidence>
<keyword evidence="1" id="KW-0805">Transcription regulation</keyword>
<dbReference type="PANTHER" id="PTHR45764">
    <property type="entry name" value="BZIP TRANSCRIPTION FACTOR 44"/>
    <property type="match status" value="1"/>
</dbReference>
<evidence type="ECO:0000256" key="4">
    <source>
        <dbReference type="ARBA" id="ARBA00023242"/>
    </source>
</evidence>
<feature type="region of interest" description="Disordered" evidence="6">
    <location>
        <begin position="50"/>
        <end position="129"/>
    </location>
</feature>
<evidence type="ECO:0000256" key="1">
    <source>
        <dbReference type="ARBA" id="ARBA00023015"/>
    </source>
</evidence>
<proteinExistence type="predicted"/>
<accession>V9FHU1</accession>
<keyword evidence="5" id="KW-0175">Coiled coil</keyword>
<name>V9FHU1_PHYNI</name>
<comment type="caution">
    <text evidence="7">The sequence shown here is derived from an EMBL/GenBank/DDBJ whole genome shotgun (WGS) entry which is preliminary data.</text>
</comment>
<feature type="coiled-coil region" evidence="5">
    <location>
        <begin position="630"/>
        <end position="657"/>
    </location>
</feature>
<feature type="compositionally biased region" description="Basic and acidic residues" evidence="6">
    <location>
        <begin position="595"/>
        <end position="608"/>
    </location>
</feature>
<dbReference type="GO" id="GO:0003677">
    <property type="term" value="F:DNA binding"/>
    <property type="evidence" value="ECO:0007669"/>
    <property type="project" value="UniProtKB-KW"/>
</dbReference>
<feature type="coiled-coil region" evidence="5">
    <location>
        <begin position="133"/>
        <end position="197"/>
    </location>
</feature>
<organism evidence="7 8">
    <name type="scientific">Phytophthora nicotianae P1569</name>
    <dbReference type="NCBI Taxonomy" id="1317065"/>
    <lineage>
        <taxon>Eukaryota</taxon>
        <taxon>Sar</taxon>
        <taxon>Stramenopiles</taxon>
        <taxon>Oomycota</taxon>
        <taxon>Peronosporomycetes</taxon>
        <taxon>Peronosporales</taxon>
        <taxon>Peronosporaceae</taxon>
        <taxon>Phytophthora</taxon>
    </lineage>
</organism>
<protein>
    <recommendedName>
        <fullName evidence="9">BZIP domain-containing protein</fullName>
    </recommendedName>
</protein>
<evidence type="ECO:0000313" key="7">
    <source>
        <dbReference type="EMBL" id="ETI50353.1"/>
    </source>
</evidence>
<feature type="region of interest" description="Disordered" evidence="6">
    <location>
        <begin position="562"/>
        <end position="621"/>
    </location>
</feature>
<feature type="compositionally biased region" description="Low complexity" evidence="6">
    <location>
        <begin position="59"/>
        <end position="84"/>
    </location>
</feature>
<dbReference type="EMBL" id="ANIZ01001035">
    <property type="protein sequence ID" value="ETI50353.1"/>
    <property type="molecule type" value="Genomic_DNA"/>
</dbReference>
<dbReference type="eggNOG" id="ENOG502RAB4">
    <property type="taxonomic scope" value="Eukaryota"/>
</dbReference>
<dbReference type="PANTHER" id="PTHR45764:SF80">
    <property type="entry name" value="BZIP DOMAIN-CONTAINING PROTEIN"/>
    <property type="match status" value="1"/>
</dbReference>